<dbReference type="EMBL" id="JASATX010000003">
    <property type="protein sequence ID" value="MDI2098877.1"/>
    <property type="molecule type" value="Genomic_DNA"/>
</dbReference>
<keyword evidence="2" id="KW-0732">Signal</keyword>
<dbReference type="RefSeq" id="WP_281488670.1">
    <property type="nucleotide sequence ID" value="NZ_JASATX010000003.1"/>
</dbReference>
<keyword evidence="1" id="KW-0812">Transmembrane</keyword>
<feature type="transmembrane region" description="Helical" evidence="1">
    <location>
        <begin position="438"/>
        <end position="457"/>
    </location>
</feature>
<dbReference type="Gene3D" id="2.60.40.2700">
    <property type="match status" value="1"/>
</dbReference>
<evidence type="ECO:0000313" key="4">
    <source>
        <dbReference type="Proteomes" id="UP001321506"/>
    </source>
</evidence>
<feature type="chain" id="PRO_5043756427" description="Gram-positive cocci surface proteins LPxTG domain-containing protein" evidence="2">
    <location>
        <begin position="24"/>
        <end position="465"/>
    </location>
</feature>
<feature type="signal peptide" evidence="2">
    <location>
        <begin position="1"/>
        <end position="23"/>
    </location>
</feature>
<keyword evidence="4" id="KW-1185">Reference proteome</keyword>
<reference evidence="3 4" key="1">
    <citation type="submission" date="2023-04" db="EMBL/GenBank/DDBJ databases">
        <title>Klugiella caeni sp. nov. isolated from the sludge of biochemical tank.</title>
        <authorList>
            <person name="Geng K."/>
        </authorList>
    </citation>
    <scope>NUCLEOTIDE SEQUENCE [LARGE SCALE GENOMIC DNA]</scope>
    <source>
        <strain evidence="3 4">YN-L-19</strain>
    </source>
</reference>
<dbReference type="AlphaFoldDB" id="A0AAW6TB99"/>
<comment type="caution">
    <text evidence="3">The sequence shown here is derived from an EMBL/GenBank/DDBJ whole genome shotgun (WGS) entry which is preliminary data.</text>
</comment>
<organism evidence="3 4">
    <name type="scientific">Ruicaihuangia caeni</name>
    <dbReference type="NCBI Taxonomy" id="3042517"/>
    <lineage>
        <taxon>Bacteria</taxon>
        <taxon>Bacillati</taxon>
        <taxon>Actinomycetota</taxon>
        <taxon>Actinomycetes</taxon>
        <taxon>Micrococcales</taxon>
        <taxon>Microbacteriaceae</taxon>
        <taxon>Ruicaihuangia</taxon>
    </lineage>
</organism>
<evidence type="ECO:0000256" key="1">
    <source>
        <dbReference type="SAM" id="Phobius"/>
    </source>
</evidence>
<keyword evidence="1" id="KW-1133">Transmembrane helix</keyword>
<name>A0AAW6TB99_9MICO</name>
<sequence length="465" mass="47682">MAAGVGFTMIGGMAVAAAAPAYAAPGTPDPFGYTVSEVYASDIAPDESVYTGWHQGHPGAVNAHEVTADGLVLTGKSQVIYGYDESVRPSIEYRLFMNSVDRGEVSWTSTSDSDPAYFQIPVFFGQDVAAPNFTTLRPAAPTSGQNIASLDQQWVTSRAIGSAYAADATDALGELLSALIAEQNAEILGFGVFADEGQQSTVTGIGWLGTDYTFHPGERMIPGTVSIAGQAKVGSTLTAEVADWPAGATFTYQWYRAQENMGGPIDGATGATYTVTADDIGFFIGVDITGHKAGYGDAQARADVTAKVTAPVKPAAPAPVANSTDLAAFLSSNGATVQQPSAAGLPSSPLSPSQAYTATLPWTEADSWVDVYIYSTPVFVGTFPIVNGQAQIVLSASVLSALDAGTHTLVVTGQSSGAVQAVSVSLARMLAATGAAPALPLAASAALLLLGTALVVLRRARLKAA</sequence>
<protein>
    <recommendedName>
        <fullName evidence="5">Gram-positive cocci surface proteins LPxTG domain-containing protein</fullName>
    </recommendedName>
</protein>
<keyword evidence="1" id="KW-0472">Membrane</keyword>
<evidence type="ECO:0000256" key="2">
    <source>
        <dbReference type="SAM" id="SignalP"/>
    </source>
</evidence>
<evidence type="ECO:0008006" key="5">
    <source>
        <dbReference type="Google" id="ProtNLM"/>
    </source>
</evidence>
<proteinExistence type="predicted"/>
<gene>
    <name evidence="3" type="ORF">QF206_07860</name>
</gene>
<accession>A0AAW6TB99</accession>
<evidence type="ECO:0000313" key="3">
    <source>
        <dbReference type="EMBL" id="MDI2098877.1"/>
    </source>
</evidence>
<dbReference type="Proteomes" id="UP001321506">
    <property type="component" value="Unassembled WGS sequence"/>
</dbReference>